<dbReference type="InterPro" id="IPR015421">
    <property type="entry name" value="PyrdxlP-dep_Trfase_major"/>
</dbReference>
<dbReference type="Proteomes" id="UP000887116">
    <property type="component" value="Unassembled WGS sequence"/>
</dbReference>
<evidence type="ECO:0000313" key="9">
    <source>
        <dbReference type="EMBL" id="GFR13536.1"/>
    </source>
</evidence>
<organism evidence="9 10">
    <name type="scientific">Trichonephila clavata</name>
    <name type="common">Joro spider</name>
    <name type="synonym">Nephila clavata</name>
    <dbReference type="NCBI Taxonomy" id="2740835"/>
    <lineage>
        <taxon>Eukaryota</taxon>
        <taxon>Metazoa</taxon>
        <taxon>Ecdysozoa</taxon>
        <taxon>Arthropoda</taxon>
        <taxon>Chelicerata</taxon>
        <taxon>Arachnida</taxon>
        <taxon>Araneae</taxon>
        <taxon>Araneomorphae</taxon>
        <taxon>Entelegynae</taxon>
        <taxon>Araneoidea</taxon>
        <taxon>Nephilidae</taxon>
        <taxon>Trichonephila</taxon>
    </lineage>
</organism>
<dbReference type="GO" id="GO:0019346">
    <property type="term" value="P:transsulfuration"/>
    <property type="evidence" value="ECO:0007669"/>
    <property type="project" value="InterPro"/>
</dbReference>
<comment type="cofactor">
    <cofactor evidence="1 8">
        <name>pyridoxal 5'-phosphate</name>
        <dbReference type="ChEBI" id="CHEBI:597326"/>
    </cofactor>
</comment>
<dbReference type="Pfam" id="PF01053">
    <property type="entry name" value="Cys_Met_Meta_PP"/>
    <property type="match status" value="1"/>
</dbReference>
<dbReference type="InterPro" id="IPR000277">
    <property type="entry name" value="Cys/Met-Metab_PyrdxlP-dep_enz"/>
</dbReference>
<dbReference type="PANTHER" id="PTHR11808:SF35">
    <property type="entry name" value="CYSTATHIONINE GAMMA-SYNTHASE (AFU_ORTHOLOGUE AFUA_7G01590)"/>
    <property type="match status" value="1"/>
</dbReference>
<dbReference type="FunFam" id="3.40.640.10:FF:000046">
    <property type="entry name" value="Cystathionine gamma-lyase"/>
    <property type="match status" value="1"/>
</dbReference>
<name>A0A8X6JNC3_TRICU</name>
<dbReference type="OrthoDB" id="3512640at2759"/>
<comment type="similarity">
    <text evidence="8">Belongs to the trans-sulfuration enzymes family.</text>
</comment>
<evidence type="ECO:0000256" key="4">
    <source>
        <dbReference type="ARBA" id="ARBA00022898"/>
    </source>
</evidence>
<evidence type="ECO:0000256" key="7">
    <source>
        <dbReference type="PIRSR" id="PIRSR001434-2"/>
    </source>
</evidence>
<dbReference type="GO" id="GO:0030170">
    <property type="term" value="F:pyridoxal phosphate binding"/>
    <property type="evidence" value="ECO:0007669"/>
    <property type="project" value="InterPro"/>
</dbReference>
<dbReference type="SUPFAM" id="SSF53383">
    <property type="entry name" value="PLP-dependent transferases"/>
    <property type="match status" value="1"/>
</dbReference>
<dbReference type="EMBL" id="BMAO01036862">
    <property type="protein sequence ID" value="GFR13536.1"/>
    <property type="molecule type" value="Genomic_DNA"/>
</dbReference>
<dbReference type="Gene3D" id="3.90.1150.10">
    <property type="entry name" value="Aspartate Aminotransferase, domain 1"/>
    <property type="match status" value="1"/>
</dbReference>
<dbReference type="EC" id="4.4.1.1" evidence="3"/>
<accession>A0A8X6JNC3</accession>
<evidence type="ECO:0000256" key="8">
    <source>
        <dbReference type="RuleBase" id="RU362118"/>
    </source>
</evidence>
<protein>
    <recommendedName>
        <fullName evidence="3">cystathionine gamma-lyase</fullName>
        <ecNumber evidence="3">4.4.1.1</ecNumber>
    </recommendedName>
    <alternativeName>
        <fullName evidence="6">Gamma-cystathionase</fullName>
    </alternativeName>
</protein>
<dbReference type="PROSITE" id="PS00868">
    <property type="entry name" value="CYS_MET_METAB_PP"/>
    <property type="match status" value="1"/>
</dbReference>
<dbReference type="GO" id="GO:0016846">
    <property type="term" value="F:carbon-sulfur lyase activity"/>
    <property type="evidence" value="ECO:0007669"/>
    <property type="project" value="TreeGrafter"/>
</dbReference>
<dbReference type="InterPro" id="IPR015422">
    <property type="entry name" value="PyrdxlP-dep_Trfase_small"/>
</dbReference>
<evidence type="ECO:0000256" key="5">
    <source>
        <dbReference type="ARBA" id="ARBA00023239"/>
    </source>
</evidence>
<feature type="modified residue" description="N6-(pyridoxal phosphate)lysine" evidence="7">
    <location>
        <position position="187"/>
    </location>
</feature>
<evidence type="ECO:0000256" key="6">
    <source>
        <dbReference type="ARBA" id="ARBA00029853"/>
    </source>
</evidence>
<dbReference type="Gene3D" id="3.40.640.10">
    <property type="entry name" value="Type I PLP-dependent aspartate aminotransferase-like (Major domain)"/>
    <property type="match status" value="1"/>
</dbReference>
<keyword evidence="10" id="KW-1185">Reference proteome</keyword>
<dbReference type="FunFam" id="3.90.1150.10:FF:000008">
    <property type="entry name" value="Cystathionine gamma-synthase"/>
    <property type="match status" value="1"/>
</dbReference>
<reference evidence="9" key="1">
    <citation type="submission" date="2020-07" db="EMBL/GenBank/DDBJ databases">
        <title>Multicomponent nature underlies the extraordinary mechanical properties of spider dragline silk.</title>
        <authorList>
            <person name="Kono N."/>
            <person name="Nakamura H."/>
            <person name="Mori M."/>
            <person name="Yoshida Y."/>
            <person name="Ohtoshi R."/>
            <person name="Malay A.D."/>
            <person name="Moran D.A.P."/>
            <person name="Tomita M."/>
            <person name="Numata K."/>
            <person name="Arakawa K."/>
        </authorList>
    </citation>
    <scope>NUCLEOTIDE SEQUENCE</scope>
</reference>
<evidence type="ECO:0000256" key="2">
    <source>
        <dbReference type="ARBA" id="ARBA00005038"/>
    </source>
</evidence>
<comment type="pathway">
    <text evidence="2">Amino-acid biosynthesis; L-cysteine biosynthesis; L-cysteine from L-homocysteine and L-serine: step 2/2.</text>
</comment>
<proteinExistence type="inferred from homology"/>
<sequence length="372" mass="41270">MEFEFETRAVHCGEDPSKSRLEKKSIVFDSLDDELRVIDGNSKQKLEKSIASLEHAKYGLCYPSGTAAVTSISMMVEDGEHVVIFDSVYHGTRTYLKIREGLGKVKVTFADLRDASVLENLMQDNTKMVWIETPCNPTMKIVDIAAIAKIVKRHGKAFLVVDNTFMSPYFQNPLLLGADIAMHSLTKYMNGHSDVLMGAAVTNREDLYTKLKETSKSIGSFPSPMDCFLCLRGLKTLHLRMERHSENGLKVAEFLEKHPKVEKVFYPGLKSHSQHELAKKQCKGFSGMVSFCVKGGLEEAKKLAARIKVFTLAVSLGGAESLMDVTAAMTASPLNKEDREMLEITDNLIRLSIGLEDARDLIADLDQALSGV</sequence>
<keyword evidence="4 7" id="KW-0663">Pyridoxal phosphate</keyword>
<dbReference type="PANTHER" id="PTHR11808">
    <property type="entry name" value="TRANS-SULFURATION ENZYME FAMILY MEMBER"/>
    <property type="match status" value="1"/>
</dbReference>
<evidence type="ECO:0000256" key="1">
    <source>
        <dbReference type="ARBA" id="ARBA00001933"/>
    </source>
</evidence>
<dbReference type="InterPro" id="IPR054542">
    <property type="entry name" value="Cys_met_metab_PP"/>
</dbReference>
<evidence type="ECO:0000313" key="10">
    <source>
        <dbReference type="Proteomes" id="UP000887116"/>
    </source>
</evidence>
<keyword evidence="5" id="KW-0456">Lyase</keyword>
<dbReference type="CDD" id="cd00614">
    <property type="entry name" value="CGS_like"/>
    <property type="match status" value="1"/>
</dbReference>
<evidence type="ECO:0000256" key="3">
    <source>
        <dbReference type="ARBA" id="ARBA00012085"/>
    </source>
</evidence>
<dbReference type="InterPro" id="IPR015424">
    <property type="entry name" value="PyrdxlP-dep_Trfase"/>
</dbReference>
<dbReference type="AlphaFoldDB" id="A0A8X6JNC3"/>
<dbReference type="GO" id="GO:0005737">
    <property type="term" value="C:cytoplasm"/>
    <property type="evidence" value="ECO:0007669"/>
    <property type="project" value="TreeGrafter"/>
</dbReference>
<gene>
    <name evidence="9" type="primary">CTH</name>
    <name evidence="9" type="ORF">TNCT_192481</name>
</gene>
<comment type="caution">
    <text evidence="9">The sequence shown here is derived from an EMBL/GenBank/DDBJ whole genome shotgun (WGS) entry which is preliminary data.</text>
</comment>
<dbReference type="PIRSF" id="PIRSF001434">
    <property type="entry name" value="CGS"/>
    <property type="match status" value="1"/>
</dbReference>